<evidence type="ECO:0000313" key="4">
    <source>
        <dbReference type="EMBL" id="MBC8360190.1"/>
    </source>
</evidence>
<dbReference type="SUPFAM" id="SSF81901">
    <property type="entry name" value="HCP-like"/>
    <property type="match status" value="1"/>
</dbReference>
<dbReference type="Pfam" id="PF00535">
    <property type="entry name" value="Glycos_transf_2"/>
    <property type="match status" value="1"/>
</dbReference>
<gene>
    <name evidence="4" type="ORF">H8E23_02165</name>
</gene>
<dbReference type="InterPro" id="IPR029044">
    <property type="entry name" value="Nucleotide-diphossugar_trans"/>
</dbReference>
<name>A0A8J6NQE5_9BACT</name>
<dbReference type="InterPro" id="IPR011990">
    <property type="entry name" value="TPR-like_helical_dom_sf"/>
</dbReference>
<dbReference type="PANTHER" id="PTHR43630">
    <property type="entry name" value="POLY-BETA-1,6-N-ACETYL-D-GLUCOSAMINE SYNTHASE"/>
    <property type="match status" value="1"/>
</dbReference>
<evidence type="ECO:0000313" key="5">
    <source>
        <dbReference type="Proteomes" id="UP000603434"/>
    </source>
</evidence>
<dbReference type="PROSITE" id="PS50005">
    <property type="entry name" value="TPR"/>
    <property type="match status" value="2"/>
</dbReference>
<dbReference type="Gene3D" id="3.90.550.10">
    <property type="entry name" value="Spore Coat Polysaccharide Biosynthesis Protein SpsA, Chain A"/>
    <property type="match status" value="1"/>
</dbReference>
<proteinExistence type="inferred from homology"/>
<feature type="repeat" description="TPR" evidence="2">
    <location>
        <begin position="390"/>
        <end position="423"/>
    </location>
</feature>
<comment type="caution">
    <text evidence="4">The sequence shown here is derived from an EMBL/GenBank/DDBJ whole genome shotgun (WGS) entry which is preliminary data.</text>
</comment>
<accession>A0A8J6NQE5</accession>
<feature type="domain" description="Glycosyltransferase 2-like" evidence="3">
    <location>
        <begin position="10"/>
        <end position="132"/>
    </location>
</feature>
<dbReference type="EMBL" id="JACNJH010000073">
    <property type="protein sequence ID" value="MBC8360190.1"/>
    <property type="molecule type" value="Genomic_DNA"/>
</dbReference>
<dbReference type="InterPro" id="IPR019734">
    <property type="entry name" value="TPR_rpt"/>
</dbReference>
<dbReference type="PANTHER" id="PTHR43630:SF2">
    <property type="entry name" value="GLYCOSYLTRANSFERASE"/>
    <property type="match status" value="1"/>
</dbReference>
<sequence>MPANENTRISLCMIVKDEDDFIARCLESVKDLVAEMVIVDTGSKDRTIDIAKAFGANIYQHPWQEDYSKHRNQSISYATGNWILVMDADEVIAKRDRHRIKQVLDTVRADGFFFTLRNYESTSNLANLTLNPGDYEEGEGFPGFIESDLIRLFKKDPLIYFTGQVHETVTQSIAQSKKATFNTGIPIHHYGKVRKDRVKRKQDSYLALGLKRLDENPRDPMAYKGLSDQLLELGLPQEALDVINRGLAVFPNMLDLHFNRGLALDRLDRPNEAEQEYLWVLARQSGHLGACHNLGQIFFRKNQFERVIRLLNMGIEKGLRHPAVFFLLGRAFDAAGDGRKALENFKRVLELQSNHPDVNCHMAVIFLNNHQYNEALKALEREIEIDGNLVAAYNLLGEMSLYWKDMESAGNFFLKVLTIEPDNPTAKNHLECIGSDGPVKSHNSL</sequence>
<dbReference type="InterPro" id="IPR001173">
    <property type="entry name" value="Glyco_trans_2-like"/>
</dbReference>
<dbReference type="Gene3D" id="1.25.40.10">
    <property type="entry name" value="Tetratricopeptide repeat domain"/>
    <property type="match status" value="1"/>
</dbReference>
<dbReference type="SMART" id="SM00028">
    <property type="entry name" value="TPR"/>
    <property type="match status" value="6"/>
</dbReference>
<evidence type="ECO:0000256" key="2">
    <source>
        <dbReference type="PROSITE-ProRule" id="PRU00339"/>
    </source>
</evidence>
<dbReference type="Proteomes" id="UP000603434">
    <property type="component" value="Unassembled WGS sequence"/>
</dbReference>
<evidence type="ECO:0000259" key="3">
    <source>
        <dbReference type="Pfam" id="PF00535"/>
    </source>
</evidence>
<dbReference type="CDD" id="cd02511">
    <property type="entry name" value="Beta4Glucosyltransferase"/>
    <property type="match status" value="1"/>
</dbReference>
<reference evidence="4 5" key="1">
    <citation type="submission" date="2020-08" db="EMBL/GenBank/DDBJ databases">
        <title>Bridging the membrane lipid divide: bacteria of the FCB group superphylum have the potential to synthesize archaeal ether lipids.</title>
        <authorList>
            <person name="Villanueva L."/>
            <person name="Von Meijenfeldt F.A.B."/>
            <person name="Westbye A.B."/>
            <person name="Yadav S."/>
            <person name="Hopmans E.C."/>
            <person name="Dutilh B.E."/>
            <person name="Sinninghe Damste J.S."/>
        </authorList>
    </citation>
    <scope>NUCLEOTIDE SEQUENCE [LARGE SCALE GENOMIC DNA]</scope>
    <source>
        <strain evidence="4">NIOZ-UU30</strain>
    </source>
</reference>
<dbReference type="Pfam" id="PF13181">
    <property type="entry name" value="TPR_8"/>
    <property type="match status" value="1"/>
</dbReference>
<evidence type="ECO:0000256" key="1">
    <source>
        <dbReference type="ARBA" id="ARBA00038494"/>
    </source>
</evidence>
<keyword evidence="2" id="KW-0802">TPR repeat</keyword>
<dbReference type="AlphaFoldDB" id="A0A8J6NQE5"/>
<protein>
    <submittedName>
        <fullName evidence="4">Glycosyltransferase</fullName>
    </submittedName>
</protein>
<feature type="repeat" description="TPR" evidence="2">
    <location>
        <begin position="322"/>
        <end position="355"/>
    </location>
</feature>
<comment type="similarity">
    <text evidence="1">Belongs to the glycosyltransferase 2 family. WaaE/KdtX subfamily.</text>
</comment>
<organism evidence="4 5">
    <name type="scientific">Candidatus Desulfatibia profunda</name>
    <dbReference type="NCBI Taxonomy" id="2841695"/>
    <lineage>
        <taxon>Bacteria</taxon>
        <taxon>Pseudomonadati</taxon>
        <taxon>Thermodesulfobacteriota</taxon>
        <taxon>Desulfobacteria</taxon>
        <taxon>Desulfobacterales</taxon>
        <taxon>Desulfobacterales incertae sedis</taxon>
        <taxon>Candidatus Desulfatibia</taxon>
    </lineage>
</organism>
<dbReference type="Pfam" id="PF13432">
    <property type="entry name" value="TPR_16"/>
    <property type="match status" value="2"/>
</dbReference>
<dbReference type="SUPFAM" id="SSF53448">
    <property type="entry name" value="Nucleotide-diphospho-sugar transferases"/>
    <property type="match status" value="1"/>
</dbReference>